<dbReference type="SMART" id="SM00367">
    <property type="entry name" value="LRR_CC"/>
    <property type="match status" value="5"/>
</dbReference>
<dbReference type="InterPro" id="IPR006553">
    <property type="entry name" value="Leu-rich_rpt_Cys-con_subtyp"/>
</dbReference>
<organism evidence="3 4">
    <name type="scientific">Tetradesmus obliquus</name>
    <name type="common">Green alga</name>
    <name type="synonym">Acutodesmus obliquus</name>
    <dbReference type="NCBI Taxonomy" id="3088"/>
    <lineage>
        <taxon>Eukaryota</taxon>
        <taxon>Viridiplantae</taxon>
        <taxon>Chlorophyta</taxon>
        <taxon>core chlorophytes</taxon>
        <taxon>Chlorophyceae</taxon>
        <taxon>CS clade</taxon>
        <taxon>Sphaeropleales</taxon>
        <taxon>Scenedesmaceae</taxon>
        <taxon>Tetradesmus</taxon>
    </lineage>
</organism>
<name>A0ABY8U0J7_TETOB</name>
<comment type="subcellular location">
    <subcellularLocation>
        <location evidence="1">Cytoplasm</location>
        <location evidence="1">Cytoskeleton</location>
        <location evidence="1">Cilium axoneme</location>
    </subcellularLocation>
</comment>
<sequence>MWSVRLPWTGQQQAGDAGDAFAVLKVHTVRSSGVADTPLKLSNVKRLVKLLSAVGGGGDSNGKYYPLGSDDPSAPSRRPEGPLSWTRATAEAKNSGVKAPAWLPAARTANTKHSRALQQASKQSIQAGTCAEKLVAHVQLSDLPPAAACLVYQRLGRSARRALLLSSKEVRALFCCAVCVLHLSASDLKRCGVQQLSCLPQLFPDLSELHLQLGSDTDLLLALRQLTRSSSSSHISSTSSSSRRQLRHLRAFSLDSRLRGDAFQALCNLQELRISAAGSGTGLAAALQGLSRLSSLELQHPSVCGELRGSVGGLQQLQVLALGLCPKLTDGIMPEVAQLRQLEKLTLPFPLAAPHLRLLSRLPNLQELYSWREIELDVLGPAHEPLLRVTRLVAGSINGHGKSLAAWFPALETLCLKHCSDLAALSLRGCVGLQELLAGECGGLSDEGFACLRGLRALQRLQVEAAGQLTDAAFSAVFSGTMPALQQVNLAGCPGISDTALQLLTASCRRLSSISISSCRQLSDKTLKRLAHCERLGCVVLKGCRGFSAEGVAALAAAPQMKQVSVNGCMGVRSSLCKGYRPGVKVRVEDRL</sequence>
<evidence type="ECO:0000313" key="3">
    <source>
        <dbReference type="EMBL" id="WIA14153.1"/>
    </source>
</evidence>
<reference evidence="3 4" key="1">
    <citation type="submission" date="2023-05" db="EMBL/GenBank/DDBJ databases">
        <title>A 100% complete, gapless, phased diploid assembly of the Scenedesmus obliquus UTEX 3031 genome.</title>
        <authorList>
            <person name="Biondi T.C."/>
            <person name="Hanschen E.R."/>
            <person name="Kwon T."/>
            <person name="Eng W."/>
            <person name="Kruse C.P.S."/>
            <person name="Koehler S.I."/>
            <person name="Kunde Y."/>
            <person name="Gleasner C.D."/>
            <person name="You Mak K.T."/>
            <person name="Polle J."/>
            <person name="Hovde B.T."/>
            <person name="Starkenburg S.R."/>
        </authorList>
    </citation>
    <scope>NUCLEOTIDE SEQUENCE [LARGE SCALE GENOMIC DNA]</scope>
    <source>
        <strain evidence="3 4">DOE0152z</strain>
    </source>
</reference>
<dbReference type="EMBL" id="CP126212">
    <property type="protein sequence ID" value="WIA14153.1"/>
    <property type="molecule type" value="Genomic_DNA"/>
</dbReference>
<dbReference type="PANTHER" id="PTHR13318">
    <property type="entry name" value="PARTNER OF PAIRED, ISOFORM B-RELATED"/>
    <property type="match status" value="1"/>
</dbReference>
<accession>A0ABY8U0J7</accession>
<feature type="region of interest" description="Disordered" evidence="2">
    <location>
        <begin position="61"/>
        <end position="83"/>
    </location>
</feature>
<dbReference type="PANTHER" id="PTHR13318:SF190">
    <property type="entry name" value="PARTNER OF PAIRED, ISOFORM B"/>
    <property type="match status" value="1"/>
</dbReference>
<evidence type="ECO:0008006" key="5">
    <source>
        <dbReference type="Google" id="ProtNLM"/>
    </source>
</evidence>
<protein>
    <recommendedName>
        <fullName evidence="5">F-box domain-containing protein</fullName>
    </recommendedName>
</protein>
<dbReference type="Proteomes" id="UP001244341">
    <property type="component" value="Chromosome 5b"/>
</dbReference>
<gene>
    <name evidence="3" type="ORF">OEZ85_002695</name>
</gene>
<proteinExistence type="predicted"/>
<dbReference type="Gene3D" id="3.80.10.10">
    <property type="entry name" value="Ribonuclease Inhibitor"/>
    <property type="match status" value="2"/>
</dbReference>
<keyword evidence="4" id="KW-1185">Reference proteome</keyword>
<dbReference type="InterPro" id="IPR032675">
    <property type="entry name" value="LRR_dom_sf"/>
</dbReference>
<evidence type="ECO:0000256" key="1">
    <source>
        <dbReference type="ARBA" id="ARBA00004430"/>
    </source>
</evidence>
<evidence type="ECO:0000256" key="2">
    <source>
        <dbReference type="SAM" id="MobiDB-lite"/>
    </source>
</evidence>
<dbReference type="SUPFAM" id="SSF52058">
    <property type="entry name" value="L domain-like"/>
    <property type="match status" value="1"/>
</dbReference>
<evidence type="ECO:0000313" key="4">
    <source>
        <dbReference type="Proteomes" id="UP001244341"/>
    </source>
</evidence>